<dbReference type="Proteomes" id="UP000593562">
    <property type="component" value="Unassembled WGS sequence"/>
</dbReference>
<dbReference type="InParanoid" id="A0A7J7DVB9"/>
<dbReference type="Gene3D" id="2.130.10.10">
    <property type="entry name" value="YVTN repeat-like/Quinoprotein amine dehydrogenase"/>
    <property type="match status" value="1"/>
</dbReference>
<dbReference type="InterPro" id="IPR001680">
    <property type="entry name" value="WD40_rpt"/>
</dbReference>
<proteinExistence type="predicted"/>
<feature type="repeat" description="WD" evidence="3">
    <location>
        <begin position="427"/>
        <end position="469"/>
    </location>
</feature>
<dbReference type="InterPro" id="IPR015943">
    <property type="entry name" value="WD40/YVTN_repeat-like_dom_sf"/>
</dbReference>
<dbReference type="InterPro" id="IPR036322">
    <property type="entry name" value="WD40_repeat_dom_sf"/>
</dbReference>
<keyword evidence="1 3" id="KW-0853">WD repeat</keyword>
<sequence length="515" mass="59006">MGGWRKQRGENHHQEVHGRRWQNRKPPLGTWHPTVASWEKKFCASVGSVSWRKLIEAQRFTYIYKNVINWDDSAVEEAFNSAKSRFWAQINGLPCDISLPDPDMYIEEIDWDSIINPELILDSEREPKVCDQTDNGEHVIIFGDSFLQEHYSIVPVIGWGPEETFPKPTNDESDRQLGNDNQNVDGNDDLLEKIDNESKKNVDRGTGWGLSWSGSLEQNRPVNNGDLLNNNCNESKKNVDRGTGWGLGRSDSWEQNRLENKGDLLNKNNNESKNVDHGTGWGLSWSGSWEQNWLENNSDLLNKNSNESKNVDHGEWGYVWNDPWGQNQLENNGDMWNKNYNEPKNMGHGTGRDWGMWDRDRKKREGTGWNMSRYETSRYHDGDLRSGFSLQVLGVSFSPNGYYLATGGEDNTCRVWDLRKKKSLYIIPAHSKLISQVKFEPQEGYFLVTSSSDMTSKVWSGRDFKPVKTLSGHEAKVNSLDISADAQHIVTVSHDRTIKLWRGSSNGGEDRMDMD</sequence>
<dbReference type="AlphaFoldDB" id="A0A7J7DVB9"/>
<dbReference type="SUPFAM" id="SSF50978">
    <property type="entry name" value="WD40 repeat-like"/>
    <property type="match status" value="1"/>
</dbReference>
<dbReference type="InterPro" id="IPR019775">
    <property type="entry name" value="WD40_repeat_CS"/>
</dbReference>
<dbReference type="PANTHER" id="PTHR34567:SF3">
    <property type="entry name" value="FK506-BINDING-LIKE PROTEIN"/>
    <property type="match status" value="1"/>
</dbReference>
<evidence type="ECO:0000313" key="6">
    <source>
        <dbReference type="Proteomes" id="UP000593562"/>
    </source>
</evidence>
<dbReference type="PROSITE" id="PS50294">
    <property type="entry name" value="WD_REPEATS_REGION"/>
    <property type="match status" value="3"/>
</dbReference>
<dbReference type="PROSITE" id="PS00678">
    <property type="entry name" value="WD_REPEATS_1"/>
    <property type="match status" value="1"/>
</dbReference>
<feature type="region of interest" description="Disordered" evidence="4">
    <location>
        <begin position="1"/>
        <end position="28"/>
    </location>
</feature>
<feature type="region of interest" description="Disordered" evidence="4">
    <location>
        <begin position="162"/>
        <end position="251"/>
    </location>
</feature>
<protein>
    <submittedName>
        <fullName evidence="5">Uncharacterized protein</fullName>
    </submittedName>
</protein>
<feature type="repeat" description="WD" evidence="3">
    <location>
        <begin position="385"/>
        <end position="426"/>
    </location>
</feature>
<feature type="repeat" description="WD" evidence="3">
    <location>
        <begin position="470"/>
        <end position="501"/>
    </location>
</feature>
<reference evidence="5 6" key="1">
    <citation type="journal article" date="2020" name="Nat. Commun.">
        <title>Genome of Tripterygium wilfordii and identification of cytochrome P450 involved in triptolide biosynthesis.</title>
        <authorList>
            <person name="Tu L."/>
            <person name="Su P."/>
            <person name="Zhang Z."/>
            <person name="Gao L."/>
            <person name="Wang J."/>
            <person name="Hu T."/>
            <person name="Zhou J."/>
            <person name="Zhang Y."/>
            <person name="Zhao Y."/>
            <person name="Liu Y."/>
            <person name="Song Y."/>
            <person name="Tong Y."/>
            <person name="Lu Y."/>
            <person name="Yang J."/>
            <person name="Xu C."/>
            <person name="Jia M."/>
            <person name="Peters R.J."/>
            <person name="Huang L."/>
            <person name="Gao W."/>
        </authorList>
    </citation>
    <scope>NUCLEOTIDE SEQUENCE [LARGE SCALE GENOMIC DNA]</scope>
    <source>
        <strain evidence="6">cv. XIE 37</strain>
        <tissue evidence="5">Leaf</tissue>
    </source>
</reference>
<feature type="compositionally biased region" description="Basic and acidic residues" evidence="4">
    <location>
        <begin position="7"/>
        <end position="18"/>
    </location>
</feature>
<evidence type="ECO:0000313" key="5">
    <source>
        <dbReference type="EMBL" id="KAF5750251.1"/>
    </source>
</evidence>
<accession>A0A7J7DVB9</accession>
<evidence type="ECO:0000256" key="1">
    <source>
        <dbReference type="ARBA" id="ARBA00022574"/>
    </source>
</evidence>
<keyword evidence="6" id="KW-1185">Reference proteome</keyword>
<comment type="caution">
    <text evidence="5">The sequence shown here is derived from an EMBL/GenBank/DDBJ whole genome shotgun (WGS) entry which is preliminary data.</text>
</comment>
<dbReference type="PROSITE" id="PS50082">
    <property type="entry name" value="WD_REPEATS_2"/>
    <property type="match status" value="3"/>
</dbReference>
<dbReference type="EMBL" id="JAAARO010000003">
    <property type="protein sequence ID" value="KAF5750251.1"/>
    <property type="molecule type" value="Genomic_DNA"/>
</dbReference>
<evidence type="ECO:0000256" key="4">
    <source>
        <dbReference type="SAM" id="MobiDB-lite"/>
    </source>
</evidence>
<feature type="compositionally biased region" description="Low complexity" evidence="4">
    <location>
        <begin position="209"/>
        <end position="233"/>
    </location>
</feature>
<evidence type="ECO:0000256" key="3">
    <source>
        <dbReference type="PROSITE-ProRule" id="PRU00221"/>
    </source>
</evidence>
<dbReference type="Pfam" id="PF00400">
    <property type="entry name" value="WD40"/>
    <property type="match status" value="3"/>
</dbReference>
<keyword evidence="2" id="KW-0677">Repeat</keyword>
<feature type="compositionally biased region" description="Basic and acidic residues" evidence="4">
    <location>
        <begin position="190"/>
        <end position="203"/>
    </location>
</feature>
<name>A0A7J7DVB9_TRIWF</name>
<organism evidence="5 6">
    <name type="scientific">Tripterygium wilfordii</name>
    <name type="common">Thunder God vine</name>
    <dbReference type="NCBI Taxonomy" id="458696"/>
    <lineage>
        <taxon>Eukaryota</taxon>
        <taxon>Viridiplantae</taxon>
        <taxon>Streptophyta</taxon>
        <taxon>Embryophyta</taxon>
        <taxon>Tracheophyta</taxon>
        <taxon>Spermatophyta</taxon>
        <taxon>Magnoliopsida</taxon>
        <taxon>eudicotyledons</taxon>
        <taxon>Gunneridae</taxon>
        <taxon>Pentapetalae</taxon>
        <taxon>rosids</taxon>
        <taxon>fabids</taxon>
        <taxon>Celastrales</taxon>
        <taxon>Celastraceae</taxon>
        <taxon>Tripterygium</taxon>
    </lineage>
</organism>
<evidence type="ECO:0000256" key="2">
    <source>
        <dbReference type="ARBA" id="ARBA00022737"/>
    </source>
</evidence>
<dbReference type="PANTHER" id="PTHR34567">
    <property type="entry name" value="FK506-BINDING-LIKE PROTEIN"/>
    <property type="match status" value="1"/>
</dbReference>
<dbReference type="SMART" id="SM00320">
    <property type="entry name" value="WD40"/>
    <property type="match status" value="3"/>
</dbReference>
<gene>
    <name evidence="5" type="ORF">HS088_TW03G00584</name>
</gene>